<dbReference type="Proteomes" id="UP000243459">
    <property type="component" value="Chromosome 7"/>
</dbReference>
<reference evidence="3" key="1">
    <citation type="journal article" date="2017" name="Nat. Commun.">
        <title>The asparagus genome sheds light on the origin and evolution of a young Y chromosome.</title>
        <authorList>
            <person name="Harkess A."/>
            <person name="Zhou J."/>
            <person name="Xu C."/>
            <person name="Bowers J.E."/>
            <person name="Van der Hulst R."/>
            <person name="Ayyampalayam S."/>
            <person name="Mercati F."/>
            <person name="Riccardi P."/>
            <person name="McKain M.R."/>
            <person name="Kakrana A."/>
            <person name="Tang H."/>
            <person name="Ray J."/>
            <person name="Groenendijk J."/>
            <person name="Arikit S."/>
            <person name="Mathioni S.M."/>
            <person name="Nakano M."/>
            <person name="Shan H."/>
            <person name="Telgmann-Rauber A."/>
            <person name="Kanno A."/>
            <person name="Yue Z."/>
            <person name="Chen H."/>
            <person name="Li W."/>
            <person name="Chen Y."/>
            <person name="Xu X."/>
            <person name="Zhang Y."/>
            <person name="Luo S."/>
            <person name="Chen H."/>
            <person name="Gao J."/>
            <person name="Mao Z."/>
            <person name="Pires J.C."/>
            <person name="Luo M."/>
            <person name="Kudrna D."/>
            <person name="Wing R.A."/>
            <person name="Meyers B.C."/>
            <person name="Yi K."/>
            <person name="Kong H."/>
            <person name="Lavrijsen P."/>
            <person name="Sunseri F."/>
            <person name="Falavigna A."/>
            <person name="Ye Y."/>
            <person name="Leebens-Mack J.H."/>
            <person name="Chen G."/>
        </authorList>
    </citation>
    <scope>NUCLEOTIDE SEQUENCE [LARGE SCALE GENOMIC DNA]</scope>
    <source>
        <strain evidence="3">cv. DH0086</strain>
    </source>
</reference>
<keyword evidence="3" id="KW-1185">Reference proteome</keyword>
<organism evidence="2 3">
    <name type="scientific">Asparagus officinalis</name>
    <name type="common">Garden asparagus</name>
    <dbReference type="NCBI Taxonomy" id="4686"/>
    <lineage>
        <taxon>Eukaryota</taxon>
        <taxon>Viridiplantae</taxon>
        <taxon>Streptophyta</taxon>
        <taxon>Embryophyta</taxon>
        <taxon>Tracheophyta</taxon>
        <taxon>Spermatophyta</taxon>
        <taxon>Magnoliopsida</taxon>
        <taxon>Liliopsida</taxon>
        <taxon>Asparagales</taxon>
        <taxon>Asparagaceae</taxon>
        <taxon>Asparagoideae</taxon>
        <taxon>Asparagus</taxon>
    </lineage>
</organism>
<dbReference type="AlphaFoldDB" id="A0A5P1EBR6"/>
<name>A0A5P1EBR6_ASPOF</name>
<feature type="region of interest" description="Disordered" evidence="1">
    <location>
        <begin position="38"/>
        <end position="65"/>
    </location>
</feature>
<proteinExistence type="predicted"/>
<evidence type="ECO:0000256" key="1">
    <source>
        <dbReference type="SAM" id="MobiDB-lite"/>
    </source>
</evidence>
<gene>
    <name evidence="2" type="ORF">A4U43_C07F13670</name>
</gene>
<evidence type="ECO:0000313" key="2">
    <source>
        <dbReference type="EMBL" id="ONK63308.1"/>
    </source>
</evidence>
<dbReference type="Gramene" id="ONK63308">
    <property type="protein sequence ID" value="ONK63308"/>
    <property type="gene ID" value="A4U43_C07F13670"/>
</dbReference>
<accession>A0A5P1EBR6</accession>
<evidence type="ECO:0000313" key="3">
    <source>
        <dbReference type="Proteomes" id="UP000243459"/>
    </source>
</evidence>
<dbReference type="EMBL" id="CM007387">
    <property type="protein sequence ID" value="ONK63308.1"/>
    <property type="molecule type" value="Genomic_DNA"/>
</dbReference>
<sequence>MNVLPDTIGNMRGASDEYELMLDRLQPPDSLRGLTIEGYQGARTEGAAPSAPRSPKIGAGRRGVV</sequence>
<protein>
    <submittedName>
        <fullName evidence="2">Uncharacterized protein</fullName>
    </submittedName>
</protein>